<dbReference type="PROSITE" id="PS00169">
    <property type="entry name" value="D_ALA_DEHYDRATASE"/>
    <property type="match status" value="1"/>
</dbReference>
<gene>
    <name evidence="11" type="ORF">AMK59_8132</name>
</gene>
<dbReference type="GO" id="GO:0005829">
    <property type="term" value="C:cytosol"/>
    <property type="evidence" value="ECO:0007669"/>
    <property type="project" value="TreeGrafter"/>
</dbReference>
<evidence type="ECO:0000256" key="5">
    <source>
        <dbReference type="ARBA" id="ARBA00023244"/>
    </source>
</evidence>
<dbReference type="EMBL" id="LJIG01022626">
    <property type="protein sequence ID" value="KRT79565.1"/>
    <property type="molecule type" value="Genomic_DNA"/>
</dbReference>
<dbReference type="GO" id="GO:0004655">
    <property type="term" value="F:porphobilinogen synthase activity"/>
    <property type="evidence" value="ECO:0007669"/>
    <property type="project" value="UniProtKB-EC"/>
</dbReference>
<proteinExistence type="inferred from homology"/>
<evidence type="ECO:0000256" key="1">
    <source>
        <dbReference type="ARBA" id="ARBA00004694"/>
    </source>
</evidence>
<evidence type="ECO:0000256" key="8">
    <source>
        <dbReference type="ARBA" id="ARBA00047651"/>
    </source>
</evidence>
<keyword evidence="3" id="KW-0350">Heme biosynthesis</keyword>
<feature type="non-terminal residue" evidence="11">
    <location>
        <position position="1"/>
    </location>
</feature>
<dbReference type="Pfam" id="PF00490">
    <property type="entry name" value="ALAD"/>
    <property type="match status" value="1"/>
</dbReference>
<sequence>FISASFAGAHIVAPSDMMDGRIGAIKDLLIKNNLGNKTAVLSYAVKFSSSFYGPFRDAANSKPAFGDRRCYQLPSNSSGLAHRAADRDVKEGADMLMVKPALAYLDLVQSVKKAHPHHPMFIYQVSGEYAMIYHAAKNGVFSLKVALTEILTSMRRA</sequence>
<evidence type="ECO:0000256" key="3">
    <source>
        <dbReference type="ARBA" id="ARBA00023133"/>
    </source>
</evidence>
<evidence type="ECO:0000256" key="4">
    <source>
        <dbReference type="ARBA" id="ARBA00023239"/>
    </source>
</evidence>
<keyword evidence="4 9" id="KW-0456">Lyase</keyword>
<dbReference type="InterPro" id="IPR013785">
    <property type="entry name" value="Aldolase_TIM"/>
</dbReference>
<comment type="similarity">
    <text evidence="2 10">Belongs to the ALAD family.</text>
</comment>
<name>A0A0T6AXG1_9SCAR</name>
<dbReference type="PANTHER" id="PTHR11458">
    <property type="entry name" value="DELTA-AMINOLEVULINIC ACID DEHYDRATASE"/>
    <property type="match status" value="1"/>
</dbReference>
<dbReference type="InterPro" id="IPR030656">
    <property type="entry name" value="ALAD_AS"/>
</dbReference>
<organism evidence="11 12">
    <name type="scientific">Oryctes borbonicus</name>
    <dbReference type="NCBI Taxonomy" id="1629725"/>
    <lineage>
        <taxon>Eukaryota</taxon>
        <taxon>Metazoa</taxon>
        <taxon>Ecdysozoa</taxon>
        <taxon>Arthropoda</taxon>
        <taxon>Hexapoda</taxon>
        <taxon>Insecta</taxon>
        <taxon>Pterygota</taxon>
        <taxon>Neoptera</taxon>
        <taxon>Endopterygota</taxon>
        <taxon>Coleoptera</taxon>
        <taxon>Polyphaga</taxon>
        <taxon>Scarabaeiformia</taxon>
        <taxon>Scarabaeidae</taxon>
        <taxon>Dynastinae</taxon>
        <taxon>Oryctes</taxon>
    </lineage>
</organism>
<accession>A0A0T6AXG1</accession>
<dbReference type="AlphaFoldDB" id="A0A0T6AXG1"/>
<dbReference type="GO" id="GO:0008270">
    <property type="term" value="F:zinc ion binding"/>
    <property type="evidence" value="ECO:0007669"/>
    <property type="project" value="TreeGrafter"/>
</dbReference>
<dbReference type="SMART" id="SM01004">
    <property type="entry name" value="ALAD"/>
    <property type="match status" value="1"/>
</dbReference>
<dbReference type="EC" id="4.2.1.24" evidence="9"/>
<evidence type="ECO:0000256" key="9">
    <source>
        <dbReference type="RuleBase" id="RU000515"/>
    </source>
</evidence>
<dbReference type="PRINTS" id="PR00144">
    <property type="entry name" value="DALDHYDRTASE"/>
</dbReference>
<protein>
    <recommendedName>
        <fullName evidence="9">Delta-aminolevulinic acid dehydratase</fullName>
        <ecNumber evidence="9">4.2.1.24</ecNumber>
    </recommendedName>
</protein>
<dbReference type="UniPathway" id="UPA00251">
    <property type="reaction ID" value="UER00318"/>
</dbReference>
<reference evidence="11 12" key="1">
    <citation type="submission" date="2015-09" db="EMBL/GenBank/DDBJ databases">
        <title>Draft genome of the scarab beetle Oryctes borbonicus.</title>
        <authorList>
            <person name="Meyer J.M."/>
            <person name="Markov G.V."/>
            <person name="Baskaran P."/>
            <person name="Herrmann M."/>
            <person name="Sommer R.J."/>
            <person name="Roedelsperger C."/>
        </authorList>
    </citation>
    <scope>NUCLEOTIDE SEQUENCE [LARGE SCALE GENOMIC DNA]</scope>
    <source>
        <strain evidence="11">OB123</strain>
        <tissue evidence="11">Whole animal</tissue>
    </source>
</reference>
<comment type="caution">
    <text evidence="11">The sequence shown here is derived from an EMBL/GenBank/DDBJ whole genome shotgun (WGS) entry which is preliminary data.</text>
</comment>
<evidence type="ECO:0000256" key="6">
    <source>
        <dbReference type="ARBA" id="ARBA00025628"/>
    </source>
</evidence>
<dbReference type="SUPFAM" id="SSF51569">
    <property type="entry name" value="Aldolase"/>
    <property type="match status" value="1"/>
</dbReference>
<dbReference type="Proteomes" id="UP000051574">
    <property type="component" value="Unassembled WGS sequence"/>
</dbReference>
<comment type="catalytic activity">
    <reaction evidence="8 9">
        <text>2 5-aminolevulinate = porphobilinogen + 2 H2O + H(+)</text>
        <dbReference type="Rhea" id="RHEA:24064"/>
        <dbReference type="ChEBI" id="CHEBI:15377"/>
        <dbReference type="ChEBI" id="CHEBI:15378"/>
        <dbReference type="ChEBI" id="CHEBI:58126"/>
        <dbReference type="ChEBI" id="CHEBI:356416"/>
        <dbReference type="EC" id="4.2.1.24"/>
    </reaction>
</comment>
<comment type="function">
    <text evidence="6">Catalyzes an early step in the biosynthesis of tetrapyrroles. Binds two molecules of 5-aminolevulinate per subunit, each at a distinct site, and catalyzes their condensation to form porphobilinogen.</text>
</comment>
<evidence type="ECO:0000256" key="2">
    <source>
        <dbReference type="ARBA" id="ARBA00008055"/>
    </source>
</evidence>
<keyword evidence="12" id="KW-1185">Reference proteome</keyword>
<dbReference type="InterPro" id="IPR001731">
    <property type="entry name" value="ALAD"/>
</dbReference>
<feature type="non-terminal residue" evidence="11">
    <location>
        <position position="157"/>
    </location>
</feature>
<evidence type="ECO:0000256" key="7">
    <source>
        <dbReference type="ARBA" id="ARBA00025861"/>
    </source>
</evidence>
<comment type="pathway">
    <text evidence="1">Porphyrin-containing compound metabolism; protoporphyrin-IX biosynthesis; coproporphyrinogen-III from 5-aminolevulinate: step 1/4.</text>
</comment>
<dbReference type="Gene3D" id="3.20.20.70">
    <property type="entry name" value="Aldolase class I"/>
    <property type="match status" value="1"/>
</dbReference>
<dbReference type="PANTHER" id="PTHR11458:SF0">
    <property type="entry name" value="DELTA-AMINOLEVULINIC ACID DEHYDRATASE"/>
    <property type="match status" value="1"/>
</dbReference>
<comment type="subunit">
    <text evidence="7">Homooctamer; active form. Homohexamer; low activity form.</text>
</comment>
<evidence type="ECO:0000256" key="10">
    <source>
        <dbReference type="RuleBase" id="RU004161"/>
    </source>
</evidence>
<dbReference type="OrthoDB" id="1530at2759"/>
<evidence type="ECO:0000313" key="12">
    <source>
        <dbReference type="Proteomes" id="UP000051574"/>
    </source>
</evidence>
<keyword evidence="5 9" id="KW-0627">Porphyrin biosynthesis</keyword>
<dbReference type="GO" id="GO:0006782">
    <property type="term" value="P:protoporphyrinogen IX biosynthetic process"/>
    <property type="evidence" value="ECO:0007669"/>
    <property type="project" value="UniProtKB-UniPathway"/>
</dbReference>
<evidence type="ECO:0000313" key="11">
    <source>
        <dbReference type="EMBL" id="KRT79565.1"/>
    </source>
</evidence>